<dbReference type="Gene3D" id="2.40.290.10">
    <property type="match status" value="1"/>
</dbReference>
<dbReference type="RefSeq" id="WP_246063114.1">
    <property type="nucleotide sequence ID" value="NZ_JAUMKJ010000037.1"/>
</dbReference>
<comment type="caution">
    <text evidence="4">The sequence shown here is derived from an EMBL/GenBank/DDBJ whole genome shotgun (WGS) entry which is preliminary data.</text>
</comment>
<dbReference type="HAMAP" id="MF_01875">
    <property type="entry name" value="Prokaryotic_Ku"/>
    <property type="match status" value="1"/>
</dbReference>
<proteinExistence type="inferred from homology"/>
<evidence type="ECO:0000259" key="3">
    <source>
        <dbReference type="SMART" id="SM00559"/>
    </source>
</evidence>
<comment type="similarity">
    <text evidence="2">Belongs to the prokaryotic Ku family.</text>
</comment>
<dbReference type="SMART" id="SM00559">
    <property type="entry name" value="Ku78"/>
    <property type="match status" value="1"/>
</dbReference>
<gene>
    <name evidence="2" type="primary">ku</name>
    <name evidence="4" type="ORF">Q3C12_24575</name>
</gene>
<name>A0ABT8VGT5_9BACL</name>
<keyword evidence="1 2" id="KW-0238">DNA-binding</keyword>
<dbReference type="PANTHER" id="PTHR41251">
    <property type="entry name" value="NON-HOMOLOGOUS END JOINING PROTEIN KU"/>
    <property type="match status" value="1"/>
</dbReference>
<evidence type="ECO:0000256" key="1">
    <source>
        <dbReference type="ARBA" id="ARBA00023125"/>
    </source>
</evidence>
<dbReference type="EMBL" id="JAUMKJ010000037">
    <property type="protein sequence ID" value="MDO3680192.1"/>
    <property type="molecule type" value="Genomic_DNA"/>
</dbReference>
<accession>A0ABT8VGT5</accession>
<comment type="subunit">
    <text evidence="2">Homodimer. Interacts with LigD.</text>
</comment>
<keyword evidence="2" id="KW-0234">DNA repair</keyword>
<keyword evidence="2" id="KW-0227">DNA damage</keyword>
<protein>
    <recommendedName>
        <fullName evidence="2">Non-homologous end joining protein Ku</fullName>
    </recommendedName>
</protein>
<feature type="domain" description="Ku" evidence="3">
    <location>
        <begin position="49"/>
        <end position="177"/>
    </location>
</feature>
<dbReference type="InterPro" id="IPR006164">
    <property type="entry name" value="DNA_bd_Ku70/Ku80"/>
</dbReference>
<dbReference type="NCBIfam" id="TIGR02772">
    <property type="entry name" value="Ku_bact"/>
    <property type="match status" value="1"/>
</dbReference>
<keyword evidence="5" id="KW-1185">Reference proteome</keyword>
<dbReference type="InterPro" id="IPR016194">
    <property type="entry name" value="SPOC-like_C_dom_sf"/>
</dbReference>
<dbReference type="Proteomes" id="UP001168883">
    <property type="component" value="Unassembled WGS sequence"/>
</dbReference>
<comment type="function">
    <text evidence="2">With LigD forms a non-homologous end joining (NHEJ) DNA repair enzyme, which repairs dsDNA breaks with reduced fidelity. Binds linear dsDNA with 5'- and 3'- overhangs but not closed circular dsDNA nor ssDNA. Recruits and stimulates the ligase activity of LigD.</text>
</comment>
<evidence type="ECO:0000256" key="2">
    <source>
        <dbReference type="HAMAP-Rule" id="MF_01875"/>
    </source>
</evidence>
<keyword evidence="2" id="KW-0233">DNA recombination</keyword>
<dbReference type="InterPro" id="IPR009187">
    <property type="entry name" value="Prok_Ku"/>
</dbReference>
<dbReference type="PANTHER" id="PTHR41251:SF1">
    <property type="entry name" value="NON-HOMOLOGOUS END JOINING PROTEIN KU"/>
    <property type="match status" value="1"/>
</dbReference>
<evidence type="ECO:0000313" key="5">
    <source>
        <dbReference type="Proteomes" id="UP001168883"/>
    </source>
</evidence>
<reference evidence="4" key="1">
    <citation type="submission" date="2023-07" db="EMBL/GenBank/DDBJ databases">
        <authorList>
            <person name="Aktuganov G."/>
            <person name="Boyko T."/>
            <person name="Delegan Y."/>
            <person name="Galimzianova N."/>
            <person name="Gilvanova E."/>
            <person name="Korobov V."/>
            <person name="Kuzmina L."/>
            <person name="Melentiev A."/>
            <person name="Milman P."/>
            <person name="Ryabova A."/>
            <person name="Stupak E."/>
            <person name="Yasakov T."/>
            <person name="Zharikova N."/>
            <person name="Zhurenko E."/>
        </authorList>
    </citation>
    <scope>NUCLEOTIDE SEQUENCE</scope>
    <source>
        <strain evidence="4">IB-739</strain>
    </source>
</reference>
<organism evidence="4 5">
    <name type="scientific">Paenibacillus ehimensis</name>
    <dbReference type="NCBI Taxonomy" id="79264"/>
    <lineage>
        <taxon>Bacteria</taxon>
        <taxon>Bacillati</taxon>
        <taxon>Bacillota</taxon>
        <taxon>Bacilli</taxon>
        <taxon>Bacillales</taxon>
        <taxon>Paenibacillaceae</taxon>
        <taxon>Paenibacillus</taxon>
    </lineage>
</organism>
<dbReference type="PIRSF" id="PIRSF006493">
    <property type="entry name" value="Prok_Ku"/>
    <property type="match status" value="1"/>
</dbReference>
<evidence type="ECO:0000313" key="4">
    <source>
        <dbReference type="EMBL" id="MDO3680192.1"/>
    </source>
</evidence>
<dbReference type="SUPFAM" id="SSF100939">
    <property type="entry name" value="SPOC domain-like"/>
    <property type="match status" value="1"/>
</dbReference>
<sequence>MWKGTISFGLVNIPVSMYKATEEHKTSFRSLHASCHQPIQYKKWCPSCNREIQQKEIMRGYEYAPGHFITIADEDMDKLPLPTLRTIEILHFTDRDSIDPIYYENAYYLGPAEFGSRSYRLLHTAMNQTGMVAVAKVAFRTSEHLTVLRLHHNCLALHFIYYPAEIRSVREVPGVEGGAQFTESELQMAVQLIHQISGAFRNDYRSNYEAALQQLIQAKIQNRELEQPQITPVVDLMEALTQSLAALRQPAVIASDTSTIAFPVTSKALDGARTTISNTRPRRRR</sequence>
<dbReference type="Pfam" id="PF02735">
    <property type="entry name" value="Ku"/>
    <property type="match status" value="1"/>
</dbReference>